<keyword evidence="1" id="KW-1133">Transmembrane helix</keyword>
<evidence type="ECO:0000313" key="4">
    <source>
        <dbReference type="RefSeq" id="XP_046588302.1"/>
    </source>
</evidence>
<dbReference type="InterPro" id="IPR000326">
    <property type="entry name" value="PAP2/HPO"/>
</dbReference>
<dbReference type="Pfam" id="PF01569">
    <property type="entry name" value="PAP2"/>
    <property type="match status" value="1"/>
</dbReference>
<accession>A0ABM3FJV8</accession>
<feature type="transmembrane region" description="Helical" evidence="1">
    <location>
        <begin position="70"/>
        <end position="92"/>
    </location>
</feature>
<feature type="domain" description="Phosphatidic acid phosphatase type 2/haloperoxidase" evidence="2">
    <location>
        <begin position="56"/>
        <end position="119"/>
    </location>
</feature>
<keyword evidence="1" id="KW-0812">Transmembrane</keyword>
<dbReference type="RefSeq" id="XP_046588302.1">
    <property type="nucleotide sequence ID" value="XM_046732346.1"/>
</dbReference>
<evidence type="ECO:0000259" key="2">
    <source>
        <dbReference type="Pfam" id="PF01569"/>
    </source>
</evidence>
<reference evidence="4" key="1">
    <citation type="submission" date="2025-08" db="UniProtKB">
        <authorList>
            <consortium name="RefSeq"/>
        </authorList>
    </citation>
    <scope>IDENTIFICATION</scope>
    <source>
        <tissue evidence="4">Thorax and Abdomen</tissue>
    </source>
</reference>
<sequence>MQYEKHDPSGGKLYTQSTECLLLILSLCGSSLHMQQYSYLLGNAFLGCDLNLAQNWLLHHNNNSTVSERFWRITIIASCVGVATLVAFSRIYLQYHSIAQVLCGVIVGIFVGSVWFLVTHLVLTPFFPIIVSWRISEYLLLRDTTLIPNVLWFEYTNARAEARARSRKLVSMKSQ</sequence>
<protein>
    <submittedName>
        <fullName evidence="4">Dolichyldiphosphatase 1 isoform X2</fullName>
    </submittedName>
</protein>
<keyword evidence="3" id="KW-1185">Reference proteome</keyword>
<organism evidence="3 4">
    <name type="scientific">Neodiprion lecontei</name>
    <name type="common">Redheaded pine sawfly</name>
    <dbReference type="NCBI Taxonomy" id="441921"/>
    <lineage>
        <taxon>Eukaryota</taxon>
        <taxon>Metazoa</taxon>
        <taxon>Ecdysozoa</taxon>
        <taxon>Arthropoda</taxon>
        <taxon>Hexapoda</taxon>
        <taxon>Insecta</taxon>
        <taxon>Pterygota</taxon>
        <taxon>Neoptera</taxon>
        <taxon>Endopterygota</taxon>
        <taxon>Hymenoptera</taxon>
        <taxon>Tenthredinoidea</taxon>
        <taxon>Diprionidae</taxon>
        <taxon>Diprioninae</taxon>
        <taxon>Neodiprion</taxon>
    </lineage>
</organism>
<gene>
    <name evidence="4" type="primary">LOC107227944</name>
</gene>
<name>A0ABM3FJV8_NEOLC</name>
<dbReference type="GeneID" id="107227944"/>
<dbReference type="Proteomes" id="UP000829291">
    <property type="component" value="Chromosome 2"/>
</dbReference>
<dbReference type="SUPFAM" id="SSF48317">
    <property type="entry name" value="Acid phosphatase/Vanadium-dependent haloperoxidase"/>
    <property type="match status" value="1"/>
</dbReference>
<feature type="transmembrane region" description="Helical" evidence="1">
    <location>
        <begin position="98"/>
        <end position="131"/>
    </location>
</feature>
<dbReference type="InterPro" id="IPR036938">
    <property type="entry name" value="PAP2/HPO_sf"/>
</dbReference>
<dbReference type="Gene3D" id="1.20.144.10">
    <property type="entry name" value="Phosphatidic acid phosphatase type 2/haloperoxidase"/>
    <property type="match status" value="1"/>
</dbReference>
<evidence type="ECO:0000256" key="1">
    <source>
        <dbReference type="SAM" id="Phobius"/>
    </source>
</evidence>
<evidence type="ECO:0000313" key="3">
    <source>
        <dbReference type="Proteomes" id="UP000829291"/>
    </source>
</evidence>
<keyword evidence="1" id="KW-0472">Membrane</keyword>
<proteinExistence type="predicted"/>